<evidence type="ECO:0000256" key="8">
    <source>
        <dbReference type="ARBA" id="ARBA00047315"/>
    </source>
</evidence>
<dbReference type="PANTHER" id="PTHR24321:SF8">
    <property type="entry name" value="ESTRADIOL 17-BETA-DEHYDROGENASE 8-RELATED"/>
    <property type="match status" value="1"/>
</dbReference>
<keyword evidence="5" id="KW-0560">Oxidoreductase</keyword>
<dbReference type="Pfam" id="PF13561">
    <property type="entry name" value="adh_short_C2"/>
    <property type="match status" value="1"/>
</dbReference>
<dbReference type="EMBL" id="JANSKX010000009">
    <property type="protein sequence ID" value="MCY1594156.1"/>
    <property type="molecule type" value="Genomic_DNA"/>
</dbReference>
<dbReference type="Gene3D" id="3.40.50.720">
    <property type="entry name" value="NAD(P)-binding Rossmann-like Domain"/>
    <property type="match status" value="1"/>
</dbReference>
<comment type="function">
    <text evidence="1">Catalyzes the irreversible reduction of 2,3-butanediol to (S)-acetoin in the presence of NADH.</text>
</comment>
<proteinExistence type="inferred from homology"/>
<evidence type="ECO:0000256" key="3">
    <source>
        <dbReference type="ARBA" id="ARBA00012848"/>
    </source>
</evidence>
<dbReference type="SUPFAM" id="SSF51735">
    <property type="entry name" value="NAD(P)-binding Rossmann-fold domains"/>
    <property type="match status" value="1"/>
</dbReference>
<name>A0A9Q4D821_9STAP</name>
<evidence type="ECO:0000256" key="2">
    <source>
        <dbReference type="ARBA" id="ARBA00006484"/>
    </source>
</evidence>
<dbReference type="AlphaFoldDB" id="A0A9Q4D821"/>
<evidence type="ECO:0000313" key="9">
    <source>
        <dbReference type="EMBL" id="MCY1594156.1"/>
    </source>
</evidence>
<gene>
    <name evidence="9" type="ORF">NW112_02760</name>
</gene>
<dbReference type="FunFam" id="3.40.50.720:FF:000084">
    <property type="entry name" value="Short-chain dehydrogenase reductase"/>
    <property type="match status" value="1"/>
</dbReference>
<sequence>MNNTKVTETSLLSPYRAEIVNKRGNSNSEESKRERVNMLDLTNQVALVTGGANGIGKGISESLAEAGAKVIIGDIDEEQGQKTAEALNGKFYKMDVTDKQAVQDIVDQIVKEFDKIDILASNTGVYPQIEIEDLTEEDWDYIQNINLKGMFFVTQAVLKEMKKQQYGRVIITSSVTGPITGYPGWAHYGATKAGQLGYMRSAALEYAKYGITVNAVQPGNVLTAGLQAQGEAYLDGTRKIIPTHELGEPADIGYAVAFFAAKEAKFITGQSLVVDGGQLLPEEPDAVKD</sequence>
<dbReference type="GO" id="GO:0008206">
    <property type="term" value="P:bile acid metabolic process"/>
    <property type="evidence" value="ECO:0007669"/>
    <property type="project" value="UniProtKB-ARBA"/>
</dbReference>
<evidence type="ECO:0000313" key="10">
    <source>
        <dbReference type="Proteomes" id="UP001081438"/>
    </source>
</evidence>
<evidence type="ECO:0000256" key="5">
    <source>
        <dbReference type="ARBA" id="ARBA00023002"/>
    </source>
</evidence>
<dbReference type="GO" id="GO:0052588">
    <property type="term" value="F:diacetyl reductase ((S)-acetoin forming) (NAD+) activity"/>
    <property type="evidence" value="ECO:0007669"/>
    <property type="project" value="UniProtKB-EC"/>
</dbReference>
<dbReference type="InterPro" id="IPR002347">
    <property type="entry name" value="SDR_fam"/>
</dbReference>
<evidence type="ECO:0000256" key="1">
    <source>
        <dbReference type="ARBA" id="ARBA00003200"/>
    </source>
</evidence>
<protein>
    <recommendedName>
        <fullName evidence="4">Diacetyl reductase [(S)-acetoin forming]</fullName>
        <ecNumber evidence="3">1.1.1.304</ecNumber>
    </recommendedName>
    <alternativeName>
        <fullName evidence="6">Acetoin(diacetyl) reductase</fullName>
    </alternativeName>
    <alternativeName>
        <fullName evidence="7">Meso-2,3-butanediol dehydrogenase</fullName>
    </alternativeName>
</protein>
<accession>A0A9Q4D821</accession>
<dbReference type="Proteomes" id="UP001081438">
    <property type="component" value="Unassembled WGS sequence"/>
</dbReference>
<dbReference type="PANTHER" id="PTHR24321">
    <property type="entry name" value="DEHYDROGENASES, SHORT CHAIN"/>
    <property type="match status" value="1"/>
</dbReference>
<evidence type="ECO:0000256" key="4">
    <source>
        <dbReference type="ARBA" id="ARBA00016110"/>
    </source>
</evidence>
<dbReference type="PRINTS" id="PR00080">
    <property type="entry name" value="SDRFAMILY"/>
</dbReference>
<evidence type="ECO:0000256" key="7">
    <source>
        <dbReference type="ARBA" id="ARBA00031758"/>
    </source>
</evidence>
<dbReference type="PRINTS" id="PR00081">
    <property type="entry name" value="GDHRDH"/>
</dbReference>
<dbReference type="CDD" id="cd05233">
    <property type="entry name" value="SDR_c"/>
    <property type="match status" value="1"/>
</dbReference>
<comment type="caution">
    <text evidence="9">The sequence shown here is derived from an EMBL/GenBank/DDBJ whole genome shotgun (WGS) entry which is preliminary data.</text>
</comment>
<reference evidence="9" key="1">
    <citation type="journal article" date="2022" name="Int. J. Mol. Sci.">
        <title>Phenotypic and genotypic virulence characterisation of Staphylococcus pettenkoferi strains isolated from human bloodstream and diabetic foot infections.</title>
        <authorList>
            <person name="Magnan C."/>
        </authorList>
    </citation>
    <scope>NUCLEOTIDE SEQUENCE</scope>
    <source>
        <strain evidence="9">NSP020P</strain>
    </source>
</reference>
<evidence type="ECO:0000256" key="6">
    <source>
        <dbReference type="ARBA" id="ARBA00029989"/>
    </source>
</evidence>
<organism evidence="9 10">
    <name type="scientific">Staphylococcus pettenkoferi</name>
    <dbReference type="NCBI Taxonomy" id="170573"/>
    <lineage>
        <taxon>Bacteria</taxon>
        <taxon>Bacillati</taxon>
        <taxon>Bacillota</taxon>
        <taxon>Bacilli</taxon>
        <taxon>Bacillales</taxon>
        <taxon>Staphylococcaceae</taxon>
        <taxon>Staphylococcus</taxon>
    </lineage>
</organism>
<comment type="catalytic activity">
    <reaction evidence="8">
        <text>(S)-acetoin + NAD(+) = diacetyl + NADH + H(+)</text>
        <dbReference type="Rhea" id="RHEA:27286"/>
        <dbReference type="ChEBI" id="CHEBI:15378"/>
        <dbReference type="ChEBI" id="CHEBI:15687"/>
        <dbReference type="ChEBI" id="CHEBI:16583"/>
        <dbReference type="ChEBI" id="CHEBI:57540"/>
        <dbReference type="ChEBI" id="CHEBI:57945"/>
        <dbReference type="EC" id="1.1.1.304"/>
    </reaction>
</comment>
<dbReference type="EC" id="1.1.1.304" evidence="3"/>
<dbReference type="InterPro" id="IPR036291">
    <property type="entry name" value="NAD(P)-bd_dom_sf"/>
</dbReference>
<comment type="similarity">
    <text evidence="2">Belongs to the short-chain dehydrogenases/reductases (SDR) family.</text>
</comment>